<protein>
    <submittedName>
        <fullName evidence="2">Uncharacterized protein</fullName>
    </submittedName>
</protein>
<feature type="compositionally biased region" description="Polar residues" evidence="1">
    <location>
        <begin position="154"/>
        <end position="165"/>
    </location>
</feature>
<feature type="region of interest" description="Disordered" evidence="1">
    <location>
        <begin position="76"/>
        <end position="95"/>
    </location>
</feature>
<dbReference type="Proteomes" id="UP001152622">
    <property type="component" value="Chromosome 1"/>
</dbReference>
<evidence type="ECO:0000313" key="3">
    <source>
        <dbReference type="Proteomes" id="UP001152622"/>
    </source>
</evidence>
<keyword evidence="3" id="KW-1185">Reference proteome</keyword>
<organism evidence="2 3">
    <name type="scientific">Synaphobranchus kaupii</name>
    <name type="common">Kaup's arrowtooth eel</name>
    <dbReference type="NCBI Taxonomy" id="118154"/>
    <lineage>
        <taxon>Eukaryota</taxon>
        <taxon>Metazoa</taxon>
        <taxon>Chordata</taxon>
        <taxon>Craniata</taxon>
        <taxon>Vertebrata</taxon>
        <taxon>Euteleostomi</taxon>
        <taxon>Actinopterygii</taxon>
        <taxon>Neopterygii</taxon>
        <taxon>Teleostei</taxon>
        <taxon>Anguilliformes</taxon>
        <taxon>Synaphobranchidae</taxon>
        <taxon>Synaphobranchus</taxon>
    </lineage>
</organism>
<feature type="compositionally biased region" description="Basic and acidic residues" evidence="1">
    <location>
        <begin position="254"/>
        <end position="272"/>
    </location>
</feature>
<gene>
    <name evidence="2" type="ORF">SKAU_G00030390</name>
</gene>
<name>A0A9Q1GDH6_SYNKA</name>
<dbReference type="EMBL" id="JAINUF010000001">
    <property type="protein sequence ID" value="KAJ8382261.1"/>
    <property type="molecule type" value="Genomic_DNA"/>
</dbReference>
<reference evidence="2" key="1">
    <citation type="journal article" date="2023" name="Science">
        <title>Genome structures resolve the early diversification of teleost fishes.</title>
        <authorList>
            <person name="Parey E."/>
            <person name="Louis A."/>
            <person name="Montfort J."/>
            <person name="Bouchez O."/>
            <person name="Roques C."/>
            <person name="Iampietro C."/>
            <person name="Lluch J."/>
            <person name="Castinel A."/>
            <person name="Donnadieu C."/>
            <person name="Desvignes T."/>
            <person name="Floi Bucao C."/>
            <person name="Jouanno E."/>
            <person name="Wen M."/>
            <person name="Mejri S."/>
            <person name="Dirks R."/>
            <person name="Jansen H."/>
            <person name="Henkel C."/>
            <person name="Chen W.J."/>
            <person name="Zahm M."/>
            <person name="Cabau C."/>
            <person name="Klopp C."/>
            <person name="Thompson A.W."/>
            <person name="Robinson-Rechavi M."/>
            <person name="Braasch I."/>
            <person name="Lecointre G."/>
            <person name="Bobe J."/>
            <person name="Postlethwait J.H."/>
            <person name="Berthelot C."/>
            <person name="Roest Crollius H."/>
            <person name="Guiguen Y."/>
        </authorList>
    </citation>
    <scope>NUCLEOTIDE SEQUENCE</scope>
    <source>
        <strain evidence="2">WJC10195</strain>
    </source>
</reference>
<feature type="region of interest" description="Disordered" evidence="1">
    <location>
        <begin position="123"/>
        <end position="272"/>
    </location>
</feature>
<proteinExistence type="predicted"/>
<accession>A0A9Q1GDH6</accession>
<sequence>MEEDPRQPESDRLLESIVEKNQQLSSLLRRERNCGEQHLLQQVIGLSRDLSTFHLEKVTTWRETLQVSLDILPSGTFQEHQTDKPPATCKASSTGDAMHGLVDDLRIIEGYLQSMQRKLDTAASMASDCDGDSQATHDLDCEEQSSQSEGQEPVSLQNQQANPVDSDSHDAPGYSPLNPAVSSEDVEQRHVGMEMTAQPSEAGNGGDVGGADHDLGGGGVVVVDVGHPRKGPDKGIPGGGALDQGMEEGVWGGDGREQRQEGKKREGWVTRP</sequence>
<evidence type="ECO:0000256" key="1">
    <source>
        <dbReference type="SAM" id="MobiDB-lite"/>
    </source>
</evidence>
<dbReference type="AlphaFoldDB" id="A0A9Q1GDH6"/>
<evidence type="ECO:0000313" key="2">
    <source>
        <dbReference type="EMBL" id="KAJ8382261.1"/>
    </source>
</evidence>
<comment type="caution">
    <text evidence="2">The sequence shown here is derived from an EMBL/GenBank/DDBJ whole genome shotgun (WGS) entry which is preliminary data.</text>
</comment>